<dbReference type="SUPFAM" id="SSF52374">
    <property type="entry name" value="Nucleotidylyl transferase"/>
    <property type="match status" value="1"/>
</dbReference>
<feature type="region of interest" description="Disordered" evidence="1">
    <location>
        <begin position="199"/>
        <end position="232"/>
    </location>
</feature>
<dbReference type="UniPathway" id="UPA00277">
    <property type="reaction ID" value="UER00407"/>
</dbReference>
<evidence type="ECO:0000313" key="2">
    <source>
        <dbReference type="EMBL" id="VDC28483.1"/>
    </source>
</evidence>
<proteinExistence type="predicted"/>
<reference evidence="2 3" key="1">
    <citation type="submission" date="2018-11" db="EMBL/GenBank/DDBJ databases">
        <authorList>
            <person name="Criscuolo A."/>
        </authorList>
    </citation>
    <scope>NUCLEOTIDE SEQUENCE [LARGE SCALE GENOMIC DNA]</scope>
    <source>
        <strain evidence="2">ACIP111625</strain>
    </source>
</reference>
<protein>
    <submittedName>
        <fullName evidence="2">Uncharacterized protein</fullName>
    </submittedName>
</protein>
<gene>
    <name evidence="2" type="ORF">XINFAN_02132</name>
</gene>
<dbReference type="InterPro" id="IPR014729">
    <property type="entry name" value="Rossmann-like_a/b/a_fold"/>
</dbReference>
<dbReference type="EMBL" id="UXAW01000069">
    <property type="protein sequence ID" value="VDC28483.1"/>
    <property type="molecule type" value="Genomic_DNA"/>
</dbReference>
<organism evidence="2 3">
    <name type="scientific">Pseudogemmobacter humi</name>
    <dbReference type="NCBI Taxonomy" id="2483812"/>
    <lineage>
        <taxon>Bacteria</taxon>
        <taxon>Pseudomonadati</taxon>
        <taxon>Pseudomonadota</taxon>
        <taxon>Alphaproteobacteria</taxon>
        <taxon>Rhodobacterales</taxon>
        <taxon>Paracoccaceae</taxon>
        <taxon>Pseudogemmobacter</taxon>
    </lineage>
</organism>
<evidence type="ECO:0000256" key="1">
    <source>
        <dbReference type="SAM" id="MobiDB-lite"/>
    </source>
</evidence>
<sequence length="243" mass="26028">MVLVQPLRPPPASAARWPVIVRHALPAGHALRGGVLVPGNFDGFHLGHRALLREARAREPASPRPGPAPRSWSGSPRTAPFFPPVIAILLWAFLLSDLTAVIVALPPRLSRSAALRPCGRMLPAARVAELVLAVIFSPGSERRLACAGRECPGERGRWPIFCPFPKCLADGSDWFSGGQSSGIRAGCLTCQAGGRRKSAQGVRGRFSDSESRPGMRQRSSAGPGGDGARSRLRLQIFFRPQQA</sequence>
<dbReference type="Proteomes" id="UP000277498">
    <property type="component" value="Unassembled WGS sequence"/>
</dbReference>
<keyword evidence="3" id="KW-1185">Reference proteome</keyword>
<dbReference type="GO" id="GO:0006747">
    <property type="term" value="P:FAD biosynthetic process"/>
    <property type="evidence" value="ECO:0007669"/>
    <property type="project" value="UniProtKB-UniPathway"/>
</dbReference>
<accession>A0A3P5X2R7</accession>
<feature type="region of interest" description="Disordered" evidence="1">
    <location>
        <begin position="56"/>
        <end position="75"/>
    </location>
</feature>
<name>A0A3P5X2R7_9RHOB</name>
<dbReference type="AlphaFoldDB" id="A0A3P5X2R7"/>
<dbReference type="Gene3D" id="3.40.50.620">
    <property type="entry name" value="HUPs"/>
    <property type="match status" value="1"/>
</dbReference>
<evidence type="ECO:0000313" key="3">
    <source>
        <dbReference type="Proteomes" id="UP000277498"/>
    </source>
</evidence>